<feature type="region of interest" description="Disordered" evidence="1">
    <location>
        <begin position="1"/>
        <end position="31"/>
    </location>
</feature>
<feature type="compositionally biased region" description="Pro residues" evidence="1">
    <location>
        <begin position="155"/>
        <end position="167"/>
    </location>
</feature>
<name>W9J3R9_FUSOX</name>
<organism evidence="2 3">
    <name type="scientific">Fusarium oxysporum NRRL 32931</name>
    <dbReference type="NCBI Taxonomy" id="660029"/>
    <lineage>
        <taxon>Eukaryota</taxon>
        <taxon>Fungi</taxon>
        <taxon>Dikarya</taxon>
        <taxon>Ascomycota</taxon>
        <taxon>Pezizomycotina</taxon>
        <taxon>Sordariomycetes</taxon>
        <taxon>Hypocreomycetidae</taxon>
        <taxon>Hypocreales</taxon>
        <taxon>Nectriaceae</taxon>
        <taxon>Fusarium</taxon>
        <taxon>Fusarium oxysporum species complex</taxon>
    </lineage>
</organism>
<dbReference type="EMBL" id="JH717840">
    <property type="protein sequence ID" value="EWY99444.1"/>
    <property type="molecule type" value="Genomic_DNA"/>
</dbReference>
<feature type="region of interest" description="Disordered" evidence="1">
    <location>
        <begin position="80"/>
        <end position="183"/>
    </location>
</feature>
<dbReference type="OrthoDB" id="5106303at2759"/>
<feature type="compositionally biased region" description="Polar residues" evidence="1">
    <location>
        <begin position="1"/>
        <end position="12"/>
    </location>
</feature>
<dbReference type="HOGENOM" id="CLU_1366293_0_0_1"/>
<accession>W9J3R9</accession>
<gene>
    <name evidence="2" type="ORF">FOYG_03489</name>
</gene>
<reference evidence="2 3" key="1">
    <citation type="submission" date="2011-06" db="EMBL/GenBank/DDBJ databases">
        <title>The Genome Sequence of Fusarium oxysporum FOSC 3-a.</title>
        <authorList>
            <consortium name="The Broad Institute Genome Sequencing Platform"/>
            <person name="Ma L.-J."/>
            <person name="Gale L.R."/>
            <person name="Schwartz D.C."/>
            <person name="Zhou S."/>
            <person name="Corby-Kistler H."/>
            <person name="Young S.K."/>
            <person name="Zeng Q."/>
            <person name="Gargeya S."/>
            <person name="Fitzgerald M."/>
            <person name="Haas B."/>
            <person name="Abouelleil A."/>
            <person name="Alvarado L."/>
            <person name="Arachchi H.M."/>
            <person name="Berlin A."/>
            <person name="Brown A."/>
            <person name="Chapman S.B."/>
            <person name="Chen Z."/>
            <person name="Dunbar C."/>
            <person name="Freedman E."/>
            <person name="Gearin G."/>
            <person name="Gellesch M."/>
            <person name="Goldberg J."/>
            <person name="Griggs A."/>
            <person name="Gujja S."/>
            <person name="Heiman D."/>
            <person name="Howarth C."/>
            <person name="Larson L."/>
            <person name="Lui A."/>
            <person name="MacDonald P.J.P."/>
            <person name="Mehta T."/>
            <person name="Montmayeur A."/>
            <person name="Murphy C."/>
            <person name="Neiman D."/>
            <person name="Pearson M."/>
            <person name="Priest M."/>
            <person name="Roberts A."/>
            <person name="Saif S."/>
            <person name="Shea T."/>
            <person name="Shenoy N."/>
            <person name="Sisk P."/>
            <person name="Stolte C."/>
            <person name="Sykes S."/>
            <person name="Wortman J."/>
            <person name="Nusbaum C."/>
            <person name="Birren B."/>
        </authorList>
    </citation>
    <scope>NUCLEOTIDE SEQUENCE [LARGE SCALE GENOMIC DNA]</scope>
    <source>
        <strain evidence="3">FOSC 3-a</strain>
    </source>
</reference>
<dbReference type="AlphaFoldDB" id="W9J3R9"/>
<feature type="compositionally biased region" description="Low complexity" evidence="1">
    <location>
        <begin position="114"/>
        <end position="154"/>
    </location>
</feature>
<sequence length="200" mass="21849">MSPTPKVQSGSPRRQRLKKNRNAEAGMRNRENGLFKKTNTWHHYYGGDILIFIKRPDGRIKGYESRPKLLQEFSKLPIPAHEIRGPDDIDTVTERADTPSTTAQGEKSPSSRASTPTSFNSNSSNSSHTSSSPSRYFPQSPESSPGSSGQTSCPPASPPSPPSPSPSPRKTRKVSACQSRPISKGLRLAMMSFDTCFDGN</sequence>
<dbReference type="Proteomes" id="UP000030753">
    <property type="component" value="Unassembled WGS sequence"/>
</dbReference>
<feature type="compositionally biased region" description="Polar residues" evidence="1">
    <location>
        <begin position="98"/>
        <end position="113"/>
    </location>
</feature>
<evidence type="ECO:0008006" key="4">
    <source>
        <dbReference type="Google" id="ProtNLM"/>
    </source>
</evidence>
<evidence type="ECO:0000256" key="1">
    <source>
        <dbReference type="SAM" id="MobiDB-lite"/>
    </source>
</evidence>
<evidence type="ECO:0000313" key="2">
    <source>
        <dbReference type="EMBL" id="EWY99444.1"/>
    </source>
</evidence>
<evidence type="ECO:0000313" key="3">
    <source>
        <dbReference type="Proteomes" id="UP000030753"/>
    </source>
</evidence>
<feature type="compositionally biased region" description="Basic and acidic residues" evidence="1">
    <location>
        <begin position="81"/>
        <end position="97"/>
    </location>
</feature>
<proteinExistence type="predicted"/>
<protein>
    <recommendedName>
        <fullName evidence="4">MADS-box domain-containing protein</fullName>
    </recommendedName>
</protein>